<feature type="domain" description="Helix-turn-helix type 11" evidence="3">
    <location>
        <begin position="17"/>
        <end position="75"/>
    </location>
</feature>
<name>A0ABZ2SQJ4_9ENTE</name>
<dbReference type="Gene3D" id="1.10.10.10">
    <property type="entry name" value="Winged helix-like DNA-binding domain superfamily/Winged helix DNA-binding domain"/>
    <property type="match status" value="1"/>
</dbReference>
<sequence length="628" mass="75702">MHLGISEKLKFLDEKPRHKALFLLLFRADDYLTSEELADQLKVTSRTIKTDIKQLKEEIDSPEMAIVSKRSLGYKMEILEKEYENKIKEFYQIFPSTTIESEFDHRVNYIVRCFLSSKKPIKVEEIQRKLVINYSINRELQEVKQMLSQYDLSLVSRPHYGMMIKGATFKKVLLTIRMYRYFDKNASNDFGIPEYSAFFYCDNCEKEKIRQTFFKSITKSRIVFSDINAERFIVYLLYFRNQTLYKNTITLGLPEILFEYKETDEYYLVIEILQKLRNKFEGFEFTEEIIQFLTYIAIFSTDLYRFVDCSKENYNYLINLAEETRNFLLREVSEYLQIDAFDDYTCLKDLLKIMIPISLKIMLNVSDSIDLRYNDFKNDGHQPILRYYMKKIYKKFFKTYHYHFSKREQHLIFLTFYGMLNRIVLEHRKLNVAIIAIDGRLSTQQLKFNLQHHFSEFIDRIETKVLYELDLQSNHAYDLYLCSNYGKKLNIQHNPIYFVEEEMDELQYIDSLKYLFFQAFEYEKKLPPFSFEIQALEEPIKQVASYDYLPLNGNIHLYLNLDSEKENFKILRLEKSNQIEYCLYVDLAIKEDKQKLKMLFNIIQRIVDDSTKLEELSRTETRYSYFLM</sequence>
<dbReference type="InterPro" id="IPR013196">
    <property type="entry name" value="HTH_11"/>
</dbReference>
<evidence type="ECO:0000256" key="2">
    <source>
        <dbReference type="ARBA" id="ARBA00023163"/>
    </source>
</evidence>
<dbReference type="Proteomes" id="UP000664701">
    <property type="component" value="Chromosome"/>
</dbReference>
<reference evidence="4 5" key="2">
    <citation type="submission" date="2024-03" db="EMBL/GenBank/DDBJ databases">
        <title>The Genome Sequence of Enterococcus sp. DIV2402.</title>
        <authorList>
            <consortium name="The Broad Institute Genomics Platform"/>
            <consortium name="The Broad Institute Microbial Omics Core"/>
            <consortium name="The Broad Institute Genomic Center for Infectious Diseases"/>
            <person name="Earl A."/>
            <person name="Manson A."/>
            <person name="Gilmore M."/>
            <person name="Schwartman J."/>
            <person name="Shea T."/>
            <person name="Abouelleil A."/>
            <person name="Cao P."/>
            <person name="Chapman S."/>
            <person name="Cusick C."/>
            <person name="Young S."/>
            <person name="Neafsey D."/>
            <person name="Nusbaum C."/>
            <person name="Birren B."/>
        </authorList>
    </citation>
    <scope>NUCLEOTIDE SEQUENCE [LARGE SCALE GENOMIC DNA]</scope>
    <source>
        <strain evidence="4 5">DIV2402</strain>
    </source>
</reference>
<keyword evidence="5" id="KW-1185">Reference proteome</keyword>
<organism evidence="4 5">
    <name type="scientific">Candidatus Enterococcus lowellii</name>
    <dbReference type="NCBI Taxonomy" id="2230877"/>
    <lineage>
        <taxon>Bacteria</taxon>
        <taxon>Bacillati</taxon>
        <taxon>Bacillota</taxon>
        <taxon>Bacilli</taxon>
        <taxon>Lactobacillales</taxon>
        <taxon>Enterococcaceae</taxon>
        <taxon>Enterococcus</taxon>
    </lineage>
</organism>
<dbReference type="PANTHER" id="PTHR30185">
    <property type="entry name" value="CRYPTIC BETA-GLUCOSIDE BGL OPERON ANTITERMINATOR"/>
    <property type="match status" value="1"/>
</dbReference>
<gene>
    <name evidence="4" type="ORF">DOK78_002699</name>
</gene>
<dbReference type="EMBL" id="CP147251">
    <property type="protein sequence ID" value="WYJ78043.1"/>
    <property type="molecule type" value="Genomic_DNA"/>
</dbReference>
<evidence type="ECO:0000259" key="3">
    <source>
        <dbReference type="Pfam" id="PF08279"/>
    </source>
</evidence>
<accession>A0ABZ2SQJ4</accession>
<protein>
    <submittedName>
        <fullName evidence="4">Lichenan operon transcriptional antiterminator</fullName>
    </submittedName>
</protein>
<dbReference type="InterPro" id="IPR036388">
    <property type="entry name" value="WH-like_DNA-bd_sf"/>
</dbReference>
<reference evidence="4 5" key="1">
    <citation type="submission" date="2021-03" db="EMBL/GenBank/DDBJ databases">
        <authorList>
            <person name="Gilmore M.S."/>
            <person name="Schwartzman J."/>
            <person name="Van Tyne D."/>
            <person name="Martin M."/>
            <person name="Earl A.M."/>
            <person name="Manson A.L."/>
            <person name="Straub T."/>
            <person name="Salamzade R."/>
            <person name="Saavedra J."/>
            <person name="Lebreton F."/>
            <person name="Prichula J."/>
            <person name="Schaufler K."/>
            <person name="Gaca A."/>
            <person name="Sgardioli B."/>
            <person name="Wagenaar J."/>
            <person name="Strong T."/>
        </authorList>
    </citation>
    <scope>NUCLEOTIDE SEQUENCE [LARGE SCALE GENOMIC DNA]</scope>
    <source>
        <strain evidence="4 5">DIV2402</strain>
    </source>
</reference>
<evidence type="ECO:0000256" key="1">
    <source>
        <dbReference type="ARBA" id="ARBA00023015"/>
    </source>
</evidence>
<dbReference type="RefSeq" id="WP_207941787.1">
    <property type="nucleotide sequence ID" value="NZ_CP147251.1"/>
</dbReference>
<keyword evidence="2" id="KW-0804">Transcription</keyword>
<dbReference type="PANTHER" id="PTHR30185:SF18">
    <property type="entry name" value="TRANSCRIPTIONAL REGULATOR MTLR"/>
    <property type="match status" value="1"/>
</dbReference>
<evidence type="ECO:0000313" key="4">
    <source>
        <dbReference type="EMBL" id="WYJ78043.1"/>
    </source>
</evidence>
<dbReference type="InterPro" id="IPR050661">
    <property type="entry name" value="BglG_antiterminators"/>
</dbReference>
<proteinExistence type="predicted"/>
<evidence type="ECO:0000313" key="5">
    <source>
        <dbReference type="Proteomes" id="UP000664701"/>
    </source>
</evidence>
<keyword evidence="1" id="KW-0805">Transcription regulation</keyword>
<dbReference type="Pfam" id="PF08279">
    <property type="entry name" value="HTH_11"/>
    <property type="match status" value="1"/>
</dbReference>